<evidence type="ECO:0000313" key="10">
    <source>
        <dbReference type="EMBL" id="QDS68460.1"/>
    </source>
</evidence>
<keyword evidence="11" id="KW-1185">Reference proteome</keyword>
<evidence type="ECO:0000256" key="6">
    <source>
        <dbReference type="ARBA" id="ARBA00023157"/>
    </source>
</evidence>
<name>A0A517KYK6_9PEZI</name>
<feature type="compositionally biased region" description="Low complexity" evidence="9">
    <location>
        <begin position="1"/>
        <end position="17"/>
    </location>
</feature>
<keyword evidence="7" id="KW-0143">Chaperone</keyword>
<dbReference type="GO" id="GO:0016531">
    <property type="term" value="F:copper chaperone activity"/>
    <property type="evidence" value="ECO:0007669"/>
    <property type="project" value="InterPro"/>
</dbReference>
<evidence type="ECO:0000256" key="4">
    <source>
        <dbReference type="ARBA" id="ARBA00023008"/>
    </source>
</evidence>
<dbReference type="AlphaFoldDB" id="A0A517KYK6"/>
<keyword evidence="5" id="KW-0496">Mitochondrion</keyword>
<dbReference type="GO" id="GO:0033617">
    <property type="term" value="P:mitochondrial respiratory chain complex IV assembly"/>
    <property type="evidence" value="ECO:0007669"/>
    <property type="project" value="TreeGrafter"/>
</dbReference>
<dbReference type="OrthoDB" id="1915887at2759"/>
<gene>
    <name evidence="10" type="ORF">FKW77_010827</name>
</gene>
<evidence type="ECO:0000256" key="1">
    <source>
        <dbReference type="ARBA" id="ARBA00004569"/>
    </source>
</evidence>
<evidence type="ECO:0000256" key="9">
    <source>
        <dbReference type="SAM" id="MobiDB-lite"/>
    </source>
</evidence>
<keyword evidence="3 8" id="KW-0479">Metal-binding</keyword>
<protein>
    <recommendedName>
        <fullName evidence="12">Cytochrome c oxidase copper chaperone</fullName>
    </recommendedName>
</protein>
<keyword evidence="6" id="KW-1015">Disulfide bond</keyword>
<dbReference type="InterPro" id="IPR007745">
    <property type="entry name" value="Cyt_c_oxidase_Cu-chaperone"/>
</dbReference>
<dbReference type="STRING" id="50376.A0A517KYK6"/>
<keyword evidence="4 8" id="KW-0186">Copper</keyword>
<evidence type="ECO:0008006" key="12">
    <source>
        <dbReference type="Google" id="ProtNLM"/>
    </source>
</evidence>
<dbReference type="Proteomes" id="UP000316270">
    <property type="component" value="Chromosome 1"/>
</dbReference>
<dbReference type="SUPFAM" id="SSF47072">
    <property type="entry name" value="Cysteine alpha-hairpin motif"/>
    <property type="match status" value="1"/>
</dbReference>
<comment type="subcellular location">
    <subcellularLocation>
        <location evidence="1">Mitochondrion intermembrane space</location>
    </subcellularLocation>
</comment>
<evidence type="ECO:0000256" key="2">
    <source>
        <dbReference type="ARBA" id="ARBA00009241"/>
    </source>
</evidence>
<dbReference type="PROSITE" id="PS51808">
    <property type="entry name" value="CHCH"/>
    <property type="match status" value="1"/>
</dbReference>
<dbReference type="InterPro" id="IPR009069">
    <property type="entry name" value="Cys_alpha_HP_mot_SF"/>
</dbReference>
<evidence type="ECO:0000256" key="3">
    <source>
        <dbReference type="ARBA" id="ARBA00022723"/>
    </source>
</evidence>
<evidence type="ECO:0000313" key="11">
    <source>
        <dbReference type="Proteomes" id="UP000316270"/>
    </source>
</evidence>
<dbReference type="GO" id="GO:0005758">
    <property type="term" value="C:mitochondrial intermembrane space"/>
    <property type="evidence" value="ECO:0007669"/>
    <property type="project" value="UniProtKB-SubCell"/>
</dbReference>
<dbReference type="EMBL" id="CP042185">
    <property type="protein sequence ID" value="QDS68460.1"/>
    <property type="molecule type" value="Genomic_DNA"/>
</dbReference>
<evidence type="ECO:0000256" key="8">
    <source>
        <dbReference type="PIRSR" id="PIRSR607745-1"/>
    </source>
</evidence>
<evidence type="ECO:0000256" key="7">
    <source>
        <dbReference type="ARBA" id="ARBA00023186"/>
    </source>
</evidence>
<dbReference type="GO" id="GO:0005507">
    <property type="term" value="F:copper ion binding"/>
    <property type="evidence" value="ECO:0007669"/>
    <property type="project" value="InterPro"/>
</dbReference>
<sequence length="92" mass="10242">MNWFRSSPTATTAQTPQNAGAEVKPRGDAAAAVKSSAIADYILLQPCCVCKDEKTARDECMLFSRSENPQEECQSMVERYKLCMRGFGFETH</sequence>
<dbReference type="Gene3D" id="1.10.287.1130">
    <property type="entry name" value="CytochromE C oxidase copper chaperone"/>
    <property type="match status" value="1"/>
</dbReference>
<organism evidence="10 11">
    <name type="scientific">Venturia effusa</name>
    <dbReference type="NCBI Taxonomy" id="50376"/>
    <lineage>
        <taxon>Eukaryota</taxon>
        <taxon>Fungi</taxon>
        <taxon>Dikarya</taxon>
        <taxon>Ascomycota</taxon>
        <taxon>Pezizomycotina</taxon>
        <taxon>Dothideomycetes</taxon>
        <taxon>Pleosporomycetidae</taxon>
        <taxon>Venturiales</taxon>
        <taxon>Venturiaceae</taxon>
        <taxon>Venturia</taxon>
    </lineage>
</organism>
<evidence type="ECO:0000256" key="5">
    <source>
        <dbReference type="ARBA" id="ARBA00023128"/>
    </source>
</evidence>
<feature type="region of interest" description="Disordered" evidence="9">
    <location>
        <begin position="1"/>
        <end position="24"/>
    </location>
</feature>
<feature type="binding site" evidence="8">
    <location>
        <position position="48"/>
    </location>
    <ligand>
        <name>Cu cation</name>
        <dbReference type="ChEBI" id="CHEBI:23378"/>
    </ligand>
</feature>
<reference evidence="10 11" key="1">
    <citation type="submission" date="2019-07" db="EMBL/GenBank/DDBJ databases">
        <title>Finished genome of Venturia effusa.</title>
        <authorList>
            <person name="Young C.A."/>
            <person name="Cox M.P."/>
            <person name="Ganley A.R.D."/>
            <person name="David W.J."/>
        </authorList>
    </citation>
    <scope>NUCLEOTIDE SEQUENCE [LARGE SCALE GENOMIC DNA]</scope>
    <source>
        <strain evidence="11">albino</strain>
    </source>
</reference>
<accession>A0A517KYK6</accession>
<comment type="similarity">
    <text evidence="2">Belongs to the COX17 family.</text>
</comment>
<feature type="binding site" evidence="8">
    <location>
        <position position="47"/>
    </location>
    <ligand>
        <name>Cu cation</name>
        <dbReference type="ChEBI" id="CHEBI:23378"/>
    </ligand>
</feature>
<dbReference type="Pfam" id="PF05051">
    <property type="entry name" value="COX17"/>
    <property type="match status" value="1"/>
</dbReference>
<dbReference type="PANTHER" id="PTHR16719">
    <property type="entry name" value="CYTOCHROME C OXIDASE COPPER CHAPERONE"/>
    <property type="match status" value="1"/>
</dbReference>
<proteinExistence type="inferred from homology"/>
<dbReference type="PANTHER" id="PTHR16719:SF0">
    <property type="entry name" value="CYTOCHROME C OXIDASE COPPER CHAPERONE"/>
    <property type="match status" value="1"/>
</dbReference>